<dbReference type="GO" id="GO:0046306">
    <property type="term" value="P:alkanesulfonate catabolic process"/>
    <property type="evidence" value="ECO:0007669"/>
    <property type="project" value="TreeGrafter"/>
</dbReference>
<evidence type="ECO:0000256" key="3">
    <source>
        <dbReference type="ARBA" id="ARBA00023002"/>
    </source>
</evidence>
<dbReference type="RefSeq" id="WP_238712120.1">
    <property type="nucleotide sequence ID" value="NZ_JAEPBH010000003.1"/>
</dbReference>
<dbReference type="InterPro" id="IPR036661">
    <property type="entry name" value="Luciferase-like_sf"/>
</dbReference>
<comment type="caution">
    <text evidence="6">The sequence shown here is derived from an EMBL/GenBank/DDBJ whole genome shotgun (WGS) entry which is preliminary data.</text>
</comment>
<reference evidence="6" key="1">
    <citation type="submission" date="2021-01" db="EMBL/GenBank/DDBJ databases">
        <title>Intestinitalea alba gen. nov., sp. nov., a novel genus of the family Enterobacteriaceae, isolated from the gut of the plastic-eating mealworm Tenebrio molitor L.</title>
        <authorList>
            <person name="Yang Y."/>
        </authorList>
    </citation>
    <scope>NUCLEOTIDE SEQUENCE</scope>
    <source>
        <strain evidence="6">BIT-L3</strain>
    </source>
</reference>
<evidence type="ECO:0000256" key="1">
    <source>
        <dbReference type="ARBA" id="ARBA00022630"/>
    </source>
</evidence>
<dbReference type="Gene3D" id="3.20.20.30">
    <property type="entry name" value="Luciferase-like domain"/>
    <property type="match status" value="1"/>
</dbReference>
<keyword evidence="1" id="KW-0285">Flavoprotein</keyword>
<proteinExistence type="predicted"/>
<sequence>MNTEKECQFGVFLPVASGGWIISENTPPLDASWQQNRDAAVLADELGLDFIMSMGKWRGFGGKTDHWGRSLESVTLMAGIAACTKRARLIATMHAGLHNPAVAAKMIATLDAISGGRAGLNVVSGSYRDEFSQMGAWDASLNHDARYEMTQEWTQAVTRLWTQERVTLNGEFFTLEDCVSEPKPVTQPRPWLICAGQSERGLRFTVQHTDACFIGGKDLNAIRNNSQMARRLAREYDTTTRVYCMCSLIIAATDKQAQETEQYYREGIDTAGVEGIMKSYGMDIKSAASLVARASSAFMNHTIVGSPQTCARLLVELIRSCELDGVMLTFPEYRDGLAVFGRQIMPQVKAALR</sequence>
<gene>
    <name evidence="6" type="ORF">JJB97_01940</name>
</gene>
<dbReference type="CDD" id="cd01094">
    <property type="entry name" value="Alkanesulfonate_monoxygenase"/>
    <property type="match status" value="1"/>
</dbReference>
<dbReference type="Pfam" id="PF00296">
    <property type="entry name" value="Bac_luciferase"/>
    <property type="match status" value="1"/>
</dbReference>
<organism evidence="6 7">
    <name type="scientific">Tenebrionibacter intestinalis</name>
    <dbReference type="NCBI Taxonomy" id="2799638"/>
    <lineage>
        <taxon>Bacteria</taxon>
        <taxon>Pseudomonadati</taxon>
        <taxon>Pseudomonadota</taxon>
        <taxon>Gammaproteobacteria</taxon>
        <taxon>Enterobacterales</taxon>
        <taxon>Enterobacteriaceae</taxon>
        <taxon>Tenebrionibacter/Tenebrionicola group</taxon>
        <taxon>Tenebrionibacter</taxon>
    </lineage>
</organism>
<dbReference type="GO" id="GO:0008726">
    <property type="term" value="F:alkanesulfonate monooxygenase activity"/>
    <property type="evidence" value="ECO:0007669"/>
    <property type="project" value="TreeGrafter"/>
</dbReference>
<accession>A0A8K0V009</accession>
<dbReference type="SUPFAM" id="SSF51679">
    <property type="entry name" value="Bacterial luciferase-like"/>
    <property type="match status" value="1"/>
</dbReference>
<evidence type="ECO:0000259" key="5">
    <source>
        <dbReference type="Pfam" id="PF00296"/>
    </source>
</evidence>
<dbReference type="AlphaFoldDB" id="A0A8K0V009"/>
<protein>
    <submittedName>
        <fullName evidence="6">LLM class flavin-dependent oxidoreductase</fullName>
    </submittedName>
</protein>
<dbReference type="PANTHER" id="PTHR42847">
    <property type="entry name" value="ALKANESULFONATE MONOOXYGENASE"/>
    <property type="match status" value="1"/>
</dbReference>
<dbReference type="Proteomes" id="UP000659047">
    <property type="component" value="Unassembled WGS sequence"/>
</dbReference>
<keyword evidence="3" id="KW-0560">Oxidoreductase</keyword>
<keyword evidence="2" id="KW-0288">FMN</keyword>
<dbReference type="InterPro" id="IPR050172">
    <property type="entry name" value="SsuD_RutA_monooxygenase"/>
</dbReference>
<name>A0A8K0V009_9ENTR</name>
<evidence type="ECO:0000256" key="2">
    <source>
        <dbReference type="ARBA" id="ARBA00022643"/>
    </source>
</evidence>
<evidence type="ECO:0000256" key="4">
    <source>
        <dbReference type="ARBA" id="ARBA00023033"/>
    </source>
</evidence>
<dbReference type="PANTHER" id="PTHR42847:SF4">
    <property type="entry name" value="ALKANESULFONATE MONOOXYGENASE-RELATED"/>
    <property type="match status" value="1"/>
</dbReference>
<feature type="domain" description="Luciferase-like" evidence="5">
    <location>
        <begin position="8"/>
        <end position="317"/>
    </location>
</feature>
<dbReference type="InterPro" id="IPR011251">
    <property type="entry name" value="Luciferase-like_dom"/>
</dbReference>
<evidence type="ECO:0000313" key="6">
    <source>
        <dbReference type="EMBL" id="MBK4714113.1"/>
    </source>
</evidence>
<evidence type="ECO:0000313" key="7">
    <source>
        <dbReference type="Proteomes" id="UP000659047"/>
    </source>
</evidence>
<keyword evidence="7" id="KW-1185">Reference proteome</keyword>
<dbReference type="EMBL" id="JAEPBH010000003">
    <property type="protein sequence ID" value="MBK4714113.1"/>
    <property type="molecule type" value="Genomic_DNA"/>
</dbReference>
<keyword evidence="4" id="KW-0503">Monooxygenase</keyword>